<dbReference type="Pfam" id="PF13441">
    <property type="entry name" value="Gly-zipper_YMGG"/>
    <property type="match status" value="1"/>
</dbReference>
<gene>
    <name evidence="3" type="ORF">ACFSX9_05475</name>
</gene>
<proteinExistence type="predicted"/>
<dbReference type="EMBL" id="JBHUOL010000011">
    <property type="protein sequence ID" value="MFD2908180.1"/>
    <property type="molecule type" value="Genomic_DNA"/>
</dbReference>
<dbReference type="PROSITE" id="PS51257">
    <property type="entry name" value="PROKAR_LIPOPROTEIN"/>
    <property type="match status" value="1"/>
</dbReference>
<keyword evidence="4" id="KW-1185">Reference proteome</keyword>
<comment type="caution">
    <text evidence="3">The sequence shown here is derived from an EMBL/GenBank/DDBJ whole genome shotgun (WGS) entry which is preliminary data.</text>
</comment>
<evidence type="ECO:0000313" key="3">
    <source>
        <dbReference type="EMBL" id="MFD2908180.1"/>
    </source>
</evidence>
<evidence type="ECO:0000313" key="4">
    <source>
        <dbReference type="Proteomes" id="UP001597549"/>
    </source>
</evidence>
<organism evidence="3 4">
    <name type="scientific">Flavobacterium ardleyense</name>
    <dbReference type="NCBI Taxonomy" id="2038737"/>
    <lineage>
        <taxon>Bacteria</taxon>
        <taxon>Pseudomonadati</taxon>
        <taxon>Bacteroidota</taxon>
        <taxon>Flavobacteriia</taxon>
        <taxon>Flavobacteriales</taxon>
        <taxon>Flavobacteriaceae</taxon>
        <taxon>Flavobacterium</taxon>
    </lineage>
</organism>
<evidence type="ECO:0000259" key="2">
    <source>
        <dbReference type="Pfam" id="PF13441"/>
    </source>
</evidence>
<dbReference type="RefSeq" id="WP_379805445.1">
    <property type="nucleotide sequence ID" value="NZ_JBHUOL010000011.1"/>
</dbReference>
<dbReference type="InterPro" id="IPR027367">
    <property type="entry name" value="Gly-zipper_YMGG"/>
</dbReference>
<feature type="signal peptide" evidence="1">
    <location>
        <begin position="1"/>
        <end position="20"/>
    </location>
</feature>
<accession>A0ABW5Z792</accession>
<feature type="domain" description="YMGG-like Gly-zipper" evidence="2">
    <location>
        <begin position="78"/>
        <end position="122"/>
    </location>
</feature>
<protein>
    <submittedName>
        <fullName evidence="3">YMGG-like glycine zipper-containing protein</fullName>
    </submittedName>
</protein>
<feature type="chain" id="PRO_5046519800" evidence="1">
    <location>
        <begin position="21"/>
        <end position="131"/>
    </location>
</feature>
<reference evidence="4" key="1">
    <citation type="journal article" date="2019" name="Int. J. Syst. Evol. Microbiol.">
        <title>The Global Catalogue of Microorganisms (GCM) 10K type strain sequencing project: providing services to taxonomists for standard genome sequencing and annotation.</title>
        <authorList>
            <consortium name="The Broad Institute Genomics Platform"/>
            <consortium name="The Broad Institute Genome Sequencing Center for Infectious Disease"/>
            <person name="Wu L."/>
            <person name="Ma J."/>
        </authorList>
    </citation>
    <scope>NUCLEOTIDE SEQUENCE [LARGE SCALE GENOMIC DNA]</scope>
    <source>
        <strain evidence="4">KCTC 52644</strain>
    </source>
</reference>
<sequence length="131" mass="13469">MKKILIFAVLASLASCKDQAAEMEVAKQNTIDSIQIVQEKQRVIDSMQAITVTKVEKEVIYVNNNTAQPVVEKRKGMSNTAKGALIGAGVGAATGAVVSKKKGTGAIIGGLSGAAVGAGTGAIIDDKKNKK</sequence>
<keyword evidence="1" id="KW-0732">Signal</keyword>
<name>A0ABW5Z792_9FLAO</name>
<evidence type="ECO:0000256" key="1">
    <source>
        <dbReference type="SAM" id="SignalP"/>
    </source>
</evidence>
<dbReference type="Proteomes" id="UP001597549">
    <property type="component" value="Unassembled WGS sequence"/>
</dbReference>